<evidence type="ECO:0000256" key="7">
    <source>
        <dbReference type="RuleBase" id="RU363032"/>
    </source>
</evidence>
<dbReference type="SUPFAM" id="SSF161098">
    <property type="entry name" value="MetI-like"/>
    <property type="match status" value="1"/>
</dbReference>
<reference evidence="9 10" key="1">
    <citation type="submission" date="2015-11" db="EMBL/GenBank/DDBJ databases">
        <title>Bacillus caseinolyticus sp nov.</title>
        <authorList>
            <person name="Dastager S.G."/>
            <person name="Mawlankar R."/>
        </authorList>
    </citation>
    <scope>NUCLEOTIDE SEQUENCE [LARGE SCALE GENOMIC DNA]</scope>
    <source>
        <strain evidence="9 10">SGD-V-76</strain>
    </source>
</reference>
<keyword evidence="5 7" id="KW-1133">Transmembrane helix</keyword>
<keyword evidence="4 7" id="KW-0812">Transmembrane</keyword>
<comment type="similarity">
    <text evidence="7">Belongs to the binding-protein-dependent transport system permease family.</text>
</comment>
<evidence type="ECO:0000259" key="8">
    <source>
        <dbReference type="PROSITE" id="PS50928"/>
    </source>
</evidence>
<evidence type="ECO:0000313" key="10">
    <source>
        <dbReference type="Proteomes" id="UP000053681"/>
    </source>
</evidence>
<evidence type="ECO:0000256" key="3">
    <source>
        <dbReference type="ARBA" id="ARBA00022475"/>
    </source>
</evidence>
<dbReference type="Proteomes" id="UP000053681">
    <property type="component" value="Unassembled WGS sequence"/>
</dbReference>
<keyword evidence="3" id="KW-1003">Cell membrane</keyword>
<dbReference type="InterPro" id="IPR050901">
    <property type="entry name" value="BP-dep_ABC_trans_perm"/>
</dbReference>
<dbReference type="Pfam" id="PF00528">
    <property type="entry name" value="BPD_transp_1"/>
    <property type="match status" value="1"/>
</dbReference>
<keyword evidence="10" id="KW-1185">Reference proteome</keyword>
<feature type="transmembrane region" description="Helical" evidence="7">
    <location>
        <begin position="105"/>
        <end position="126"/>
    </location>
</feature>
<organism evidence="9 10">
    <name type="scientific">Priestia veravalensis</name>
    <dbReference type="NCBI Taxonomy" id="1414648"/>
    <lineage>
        <taxon>Bacteria</taxon>
        <taxon>Bacillati</taxon>
        <taxon>Bacillota</taxon>
        <taxon>Bacilli</taxon>
        <taxon>Bacillales</taxon>
        <taxon>Bacillaceae</taxon>
        <taxon>Priestia</taxon>
    </lineage>
</organism>
<evidence type="ECO:0000256" key="4">
    <source>
        <dbReference type="ARBA" id="ARBA00022692"/>
    </source>
</evidence>
<evidence type="ECO:0000256" key="5">
    <source>
        <dbReference type="ARBA" id="ARBA00022989"/>
    </source>
</evidence>
<dbReference type="CDD" id="cd06261">
    <property type="entry name" value="TM_PBP2"/>
    <property type="match status" value="1"/>
</dbReference>
<dbReference type="PANTHER" id="PTHR32243">
    <property type="entry name" value="MALTOSE TRANSPORT SYSTEM PERMEASE-RELATED"/>
    <property type="match status" value="1"/>
</dbReference>
<sequence length="277" mass="30776">MIDYTNKKKKRWLTVLAVVITIFHIVPFYILVTTSLKPAGDFSSKWVFPSQPNVQNFADAWSQAGLGTAFLNTVIITFCSAVLLIVLGSLAAYPLARRQTKLNKYVYFIFIGIMVIPPLTALVPLYKMVVNMGMMNTYQIAILNNVAAFLPLTIFLYAGFIRSTISKELEEAAKIDGASTLGIFFRIVFPLLKPVTASVLIISCVYIWNDYQFAIFFLQDKEMHTLTVTLASFFAQNQHNLSLVGAAALIAMLPMTILFLLLQKYFIAGLASGSVKG</sequence>
<proteinExistence type="inferred from homology"/>
<feature type="transmembrane region" description="Helical" evidence="7">
    <location>
        <begin position="241"/>
        <end position="262"/>
    </location>
</feature>
<dbReference type="GO" id="GO:0055085">
    <property type="term" value="P:transmembrane transport"/>
    <property type="evidence" value="ECO:0007669"/>
    <property type="project" value="InterPro"/>
</dbReference>
<feature type="transmembrane region" description="Helical" evidence="7">
    <location>
        <begin position="69"/>
        <end position="93"/>
    </location>
</feature>
<dbReference type="InterPro" id="IPR035906">
    <property type="entry name" value="MetI-like_sf"/>
</dbReference>
<dbReference type="InterPro" id="IPR000515">
    <property type="entry name" value="MetI-like"/>
</dbReference>
<feature type="domain" description="ABC transmembrane type-1" evidence="8">
    <location>
        <begin position="70"/>
        <end position="262"/>
    </location>
</feature>
<dbReference type="GO" id="GO:0005886">
    <property type="term" value="C:plasma membrane"/>
    <property type="evidence" value="ECO:0007669"/>
    <property type="project" value="UniProtKB-SubCell"/>
</dbReference>
<comment type="subcellular location">
    <subcellularLocation>
        <location evidence="1 7">Cell membrane</location>
        <topology evidence="1 7">Multi-pass membrane protein</topology>
    </subcellularLocation>
</comment>
<gene>
    <name evidence="9" type="ORF">AS180_08825</name>
</gene>
<dbReference type="AlphaFoldDB" id="A0A0V8JMH1"/>
<name>A0A0V8JMH1_9BACI</name>
<feature type="transmembrane region" description="Helical" evidence="7">
    <location>
        <begin position="181"/>
        <end position="208"/>
    </location>
</feature>
<evidence type="ECO:0000256" key="1">
    <source>
        <dbReference type="ARBA" id="ARBA00004651"/>
    </source>
</evidence>
<dbReference type="RefSeq" id="WP_263622020.1">
    <property type="nucleotide sequence ID" value="NZ_KQ758642.1"/>
</dbReference>
<feature type="transmembrane region" description="Helical" evidence="7">
    <location>
        <begin position="12"/>
        <end position="32"/>
    </location>
</feature>
<dbReference type="PANTHER" id="PTHR32243:SF24">
    <property type="entry name" value="DIACETYLCHITOBIOSE UPTAKE SYSTEM PERMEASE PROTEIN NGCG"/>
    <property type="match status" value="1"/>
</dbReference>
<evidence type="ECO:0000313" key="9">
    <source>
        <dbReference type="EMBL" id="KSU88244.1"/>
    </source>
</evidence>
<comment type="caution">
    <text evidence="9">The sequence shown here is derived from an EMBL/GenBank/DDBJ whole genome shotgun (WGS) entry which is preliminary data.</text>
</comment>
<evidence type="ECO:0000256" key="6">
    <source>
        <dbReference type="ARBA" id="ARBA00023136"/>
    </source>
</evidence>
<feature type="transmembrane region" description="Helical" evidence="7">
    <location>
        <begin position="138"/>
        <end position="160"/>
    </location>
</feature>
<dbReference type="EMBL" id="LNQP01000026">
    <property type="protein sequence ID" value="KSU88244.1"/>
    <property type="molecule type" value="Genomic_DNA"/>
</dbReference>
<dbReference type="PROSITE" id="PS50928">
    <property type="entry name" value="ABC_TM1"/>
    <property type="match status" value="1"/>
</dbReference>
<accession>A0A0V8JMH1</accession>
<keyword evidence="2 7" id="KW-0813">Transport</keyword>
<evidence type="ECO:0000256" key="2">
    <source>
        <dbReference type="ARBA" id="ARBA00022448"/>
    </source>
</evidence>
<protein>
    <submittedName>
        <fullName evidence="9">Maltose ABC transporter permease</fullName>
    </submittedName>
</protein>
<keyword evidence="6 7" id="KW-0472">Membrane</keyword>
<dbReference type="Gene3D" id="1.10.3720.10">
    <property type="entry name" value="MetI-like"/>
    <property type="match status" value="1"/>
</dbReference>